<feature type="domain" description="Flp pilus assembly protein RcpC/CpaB" evidence="1">
    <location>
        <begin position="120"/>
        <end position="225"/>
    </location>
</feature>
<evidence type="ECO:0000313" key="3">
    <source>
        <dbReference type="Proteomes" id="UP000587527"/>
    </source>
</evidence>
<dbReference type="Pfam" id="PF16976">
    <property type="entry name" value="RcpC"/>
    <property type="match status" value="1"/>
</dbReference>
<evidence type="ECO:0000313" key="2">
    <source>
        <dbReference type="EMBL" id="MBB5870953.1"/>
    </source>
</evidence>
<comment type="caution">
    <text evidence="2">The sequence shown here is derived from an EMBL/GenBank/DDBJ whole genome shotgun (WGS) entry which is preliminary data.</text>
</comment>
<dbReference type="EMBL" id="JACHMN010000002">
    <property type="protein sequence ID" value="MBB5870953.1"/>
    <property type="molecule type" value="Genomic_DNA"/>
</dbReference>
<accession>A0A841BVK7</accession>
<gene>
    <name evidence="2" type="ORF">F4553_004332</name>
</gene>
<dbReference type="InterPro" id="IPR031571">
    <property type="entry name" value="RcpC_dom"/>
</dbReference>
<proteinExistence type="predicted"/>
<sequence>MTRRIIGVILAIILAVLGTGAVLLYVASAKNTVTDGQTAVRVLVAKQRIPAGTSGSSVRKMTEEIVMPRSSLPEDALQSMPIELDKLVVTSDVQPRQLVLRGMFGQATKLSGGISVTEKLIAVSAKFKAEEEVGGFVRPGSQVTVFATCVVLDPEFKKKYGSDNTVTKVLLPRVEVLAVGAYGDDGQTSAQSADERAKADKAQDKVTLLVTVAVNQGDAEKLIHAIRACDSESTFSTGGLYLALLTDTSEIRPGAGIDNTQLLK</sequence>
<name>A0A841BVK7_9ACTN</name>
<protein>
    <submittedName>
        <fullName evidence="2">Pilus assembly protein CpaB</fullName>
    </submittedName>
</protein>
<organism evidence="2 3">
    <name type="scientific">Allocatelliglobosispora scoriae</name>
    <dbReference type="NCBI Taxonomy" id="643052"/>
    <lineage>
        <taxon>Bacteria</taxon>
        <taxon>Bacillati</taxon>
        <taxon>Actinomycetota</taxon>
        <taxon>Actinomycetes</taxon>
        <taxon>Micromonosporales</taxon>
        <taxon>Micromonosporaceae</taxon>
        <taxon>Allocatelliglobosispora</taxon>
    </lineage>
</organism>
<dbReference type="AlphaFoldDB" id="A0A841BVK7"/>
<evidence type="ECO:0000259" key="1">
    <source>
        <dbReference type="Pfam" id="PF16976"/>
    </source>
</evidence>
<keyword evidence="3" id="KW-1185">Reference proteome</keyword>
<dbReference type="Proteomes" id="UP000587527">
    <property type="component" value="Unassembled WGS sequence"/>
</dbReference>
<dbReference type="RefSeq" id="WP_184838686.1">
    <property type="nucleotide sequence ID" value="NZ_JACHMN010000002.1"/>
</dbReference>
<reference evidence="2 3" key="1">
    <citation type="submission" date="2020-08" db="EMBL/GenBank/DDBJ databases">
        <title>Sequencing the genomes of 1000 actinobacteria strains.</title>
        <authorList>
            <person name="Klenk H.-P."/>
        </authorList>
    </citation>
    <scope>NUCLEOTIDE SEQUENCE [LARGE SCALE GENOMIC DNA]</scope>
    <source>
        <strain evidence="2 3">DSM 45362</strain>
    </source>
</reference>